<sequence>MLADPVTWWALNGKLAQEIAENGDAATKGWVDGLLDMAVESGKDNPLGSG</sequence>
<proteinExistence type="predicted"/>
<comment type="caution">
    <text evidence="1">The sequence shown here is derived from an EMBL/GenBank/DDBJ whole genome shotgun (WGS) entry which is preliminary data.</text>
</comment>
<gene>
    <name evidence="1" type="ORF">LCGC14_1950400</name>
</gene>
<dbReference type="EMBL" id="LAZR01021279">
    <property type="protein sequence ID" value="KKL85868.1"/>
    <property type="molecule type" value="Genomic_DNA"/>
</dbReference>
<reference evidence="1" key="1">
    <citation type="journal article" date="2015" name="Nature">
        <title>Complex archaea that bridge the gap between prokaryotes and eukaryotes.</title>
        <authorList>
            <person name="Spang A."/>
            <person name="Saw J.H."/>
            <person name="Jorgensen S.L."/>
            <person name="Zaremba-Niedzwiedzka K."/>
            <person name="Martijn J."/>
            <person name="Lind A.E."/>
            <person name="van Eijk R."/>
            <person name="Schleper C."/>
            <person name="Guy L."/>
            <person name="Ettema T.J."/>
        </authorList>
    </citation>
    <scope>NUCLEOTIDE SEQUENCE</scope>
</reference>
<protein>
    <submittedName>
        <fullName evidence="1">Uncharacterized protein</fullName>
    </submittedName>
</protein>
<organism evidence="1">
    <name type="scientific">marine sediment metagenome</name>
    <dbReference type="NCBI Taxonomy" id="412755"/>
    <lineage>
        <taxon>unclassified sequences</taxon>
        <taxon>metagenomes</taxon>
        <taxon>ecological metagenomes</taxon>
    </lineage>
</organism>
<dbReference type="AlphaFoldDB" id="A0A0F9FHZ4"/>
<name>A0A0F9FHZ4_9ZZZZ</name>
<accession>A0A0F9FHZ4</accession>
<evidence type="ECO:0000313" key="1">
    <source>
        <dbReference type="EMBL" id="KKL85868.1"/>
    </source>
</evidence>